<name>A0A9N9HQH5_FUNMO</name>
<dbReference type="GO" id="GO:0020037">
    <property type="term" value="F:heme binding"/>
    <property type="evidence" value="ECO:0007669"/>
    <property type="project" value="InterPro"/>
</dbReference>
<dbReference type="InterPro" id="IPR011009">
    <property type="entry name" value="Kinase-like_dom_sf"/>
</dbReference>
<evidence type="ECO:0000313" key="2">
    <source>
        <dbReference type="EMBL" id="CAG8700885.1"/>
    </source>
</evidence>
<dbReference type="InterPro" id="IPR036537">
    <property type="entry name" value="Adaptor_Cbl_N_dom_sf"/>
</dbReference>
<protein>
    <submittedName>
        <fullName evidence="2">13365_t:CDS:1</fullName>
    </submittedName>
</protein>
<sequence length="682" mass="78880">DLKDWSINRRLLTQTLMSTGFLRGTIQLVEKNCDELFQYWDLLGVSANDNRTVIELPKWMKAFSNDLIIETILSKKSYAKANYLNRITDNKKLDIPQNLLKQSGEIIDNLSASLKGGMFIMNVPGYIRRSIFKYFNNKIIGLFYEVEEVFDKRVKERRQEIEAMPVETELPWDLLTLMITTNTSRDQNKVRLGEPLSDISIRKIIMELIVAGTYNIMSSISFVLAYLCNHPNVKDRLIEEIEQVYGVNSSPTITFESLDKLRYCEAVIHETARISPTNEVFFRTSSNQVELCGYTFEPDTLFWTNFYKTRANEAADPIDVIKNRVKEAVIADVYDYVQYNKKTCGALVTTVEDVKFMIRGLIRQKEENIEEIFSQNYYNSFCKLINCLNQIKKFFNDISQLSGFASSSNIKETFEKIIKDLDSCSIHLKLARSITNEQLISILSSEMKKFLDNIEGGITIMMNHTTVLHVQERKIVVKVDNIERDDKINKQNNEPLKYKADKDKHELNFTSLNGEIDTIRYLNERSLNVRSSTFKTESSTGGQIEPSELKDTAEPYKRKVTVLKKIYKQKDVACRPTHRDKLDNMHLAILRKLKACSYIIRFYGLSKLDVGDVMVFEWAECGTLRELYQKYTIEWDAKISFARSIFCGLIFLHAVRADTSQIGDLNATIHWLAPEKLKDDKT</sequence>
<feature type="non-terminal residue" evidence="2">
    <location>
        <position position="682"/>
    </location>
</feature>
<dbReference type="Gene3D" id="1.20.930.20">
    <property type="entry name" value="Adaptor protein Cbl, N-terminal domain"/>
    <property type="match status" value="1"/>
</dbReference>
<dbReference type="InterPro" id="IPR059179">
    <property type="entry name" value="MLKL-like_MCAfunc"/>
</dbReference>
<dbReference type="Proteomes" id="UP000789375">
    <property type="component" value="Unassembled WGS sequence"/>
</dbReference>
<feature type="non-terminal residue" evidence="2">
    <location>
        <position position="1"/>
    </location>
</feature>
<comment type="caution">
    <text evidence="2">The sequence shown here is derived from an EMBL/GenBank/DDBJ whole genome shotgun (WGS) entry which is preliminary data.</text>
</comment>
<keyword evidence="3" id="KW-1185">Reference proteome</keyword>
<organism evidence="2 3">
    <name type="scientific">Funneliformis mosseae</name>
    <name type="common">Endomycorrhizal fungus</name>
    <name type="synonym">Glomus mosseae</name>
    <dbReference type="NCBI Taxonomy" id="27381"/>
    <lineage>
        <taxon>Eukaryota</taxon>
        <taxon>Fungi</taxon>
        <taxon>Fungi incertae sedis</taxon>
        <taxon>Mucoromycota</taxon>
        <taxon>Glomeromycotina</taxon>
        <taxon>Glomeromycetes</taxon>
        <taxon>Glomerales</taxon>
        <taxon>Glomeraceae</taxon>
        <taxon>Funneliformis</taxon>
    </lineage>
</organism>
<dbReference type="GO" id="GO:0004497">
    <property type="term" value="F:monooxygenase activity"/>
    <property type="evidence" value="ECO:0007669"/>
    <property type="project" value="InterPro"/>
</dbReference>
<dbReference type="EMBL" id="CAJVPP010008947">
    <property type="protein sequence ID" value="CAG8700885.1"/>
    <property type="molecule type" value="Genomic_DNA"/>
</dbReference>
<dbReference type="GO" id="GO:0016705">
    <property type="term" value="F:oxidoreductase activity, acting on paired donors, with incorporation or reduction of molecular oxygen"/>
    <property type="evidence" value="ECO:0007669"/>
    <property type="project" value="InterPro"/>
</dbReference>
<dbReference type="InterPro" id="IPR050121">
    <property type="entry name" value="Cytochrome_P450_monoxygenase"/>
</dbReference>
<dbReference type="Gene3D" id="1.10.510.10">
    <property type="entry name" value="Transferase(Phosphotransferase) domain 1"/>
    <property type="match status" value="1"/>
</dbReference>
<dbReference type="GO" id="GO:0007166">
    <property type="term" value="P:cell surface receptor signaling pathway"/>
    <property type="evidence" value="ECO:0007669"/>
    <property type="project" value="InterPro"/>
</dbReference>
<dbReference type="Gene3D" id="1.10.630.10">
    <property type="entry name" value="Cytochrome P450"/>
    <property type="match status" value="1"/>
</dbReference>
<dbReference type="CDD" id="cd21037">
    <property type="entry name" value="MLKL_NTD"/>
    <property type="match status" value="1"/>
</dbReference>
<dbReference type="PANTHER" id="PTHR24305:SF166">
    <property type="entry name" value="CYTOCHROME P450 12A4, MITOCHONDRIAL-RELATED"/>
    <property type="match status" value="1"/>
</dbReference>
<dbReference type="SUPFAM" id="SSF56112">
    <property type="entry name" value="Protein kinase-like (PK-like)"/>
    <property type="match status" value="1"/>
</dbReference>
<dbReference type="GO" id="GO:0005506">
    <property type="term" value="F:iron ion binding"/>
    <property type="evidence" value="ECO:0007669"/>
    <property type="project" value="InterPro"/>
</dbReference>
<gene>
    <name evidence="2" type="ORF">FMOSSE_LOCUS13811</name>
</gene>
<dbReference type="SUPFAM" id="SSF48264">
    <property type="entry name" value="Cytochrome P450"/>
    <property type="match status" value="1"/>
</dbReference>
<evidence type="ECO:0000313" key="3">
    <source>
        <dbReference type="Proteomes" id="UP000789375"/>
    </source>
</evidence>
<proteinExistence type="inferred from homology"/>
<dbReference type="InterPro" id="IPR001128">
    <property type="entry name" value="Cyt_P450"/>
</dbReference>
<dbReference type="AlphaFoldDB" id="A0A9N9HQH5"/>
<evidence type="ECO:0000256" key="1">
    <source>
        <dbReference type="ARBA" id="ARBA00010617"/>
    </source>
</evidence>
<dbReference type="PRINTS" id="PR00463">
    <property type="entry name" value="EP450I"/>
</dbReference>
<comment type="similarity">
    <text evidence="1">Belongs to the cytochrome P450 family.</text>
</comment>
<dbReference type="InterPro" id="IPR036396">
    <property type="entry name" value="Cyt_P450_sf"/>
</dbReference>
<dbReference type="PANTHER" id="PTHR24305">
    <property type="entry name" value="CYTOCHROME P450"/>
    <property type="match status" value="1"/>
</dbReference>
<dbReference type="InterPro" id="IPR002401">
    <property type="entry name" value="Cyt_P450_E_grp-I"/>
</dbReference>
<dbReference type="Pfam" id="PF00067">
    <property type="entry name" value="p450"/>
    <property type="match status" value="1"/>
</dbReference>
<accession>A0A9N9HQH5</accession>
<reference evidence="2" key="1">
    <citation type="submission" date="2021-06" db="EMBL/GenBank/DDBJ databases">
        <authorList>
            <person name="Kallberg Y."/>
            <person name="Tangrot J."/>
            <person name="Rosling A."/>
        </authorList>
    </citation>
    <scope>NUCLEOTIDE SEQUENCE</scope>
    <source>
        <strain evidence="2">87-6 pot B 2015</strain>
    </source>
</reference>